<evidence type="ECO:0000256" key="3">
    <source>
        <dbReference type="ARBA" id="ARBA00022827"/>
    </source>
</evidence>
<feature type="domain" description="FAD-dependent oxidoreductase 2 FAD-binding" evidence="6">
    <location>
        <begin position="15"/>
        <end position="462"/>
    </location>
</feature>
<comment type="cofactor">
    <cofactor evidence="1">
        <name>FAD</name>
        <dbReference type="ChEBI" id="CHEBI:57692"/>
    </cofactor>
</comment>
<sequence>MRSNSGSNRSEIMHLIVVGSGIAGLSAALTGAEAGARVTLVERAAEGEHGGNTRYTEAYLRMKSMDEVADDFIDHFMANAGGYTDPSIEQEMVRDPSDWSPIARSQSMVDPDLLSAFADHAGATLRWLEMAGLRFDFLPTAFITTTTTRLLPVGGGLAMVEMLTDACKAKGVDFHFETTARSLLTHDGRVTGLATSRGDVEGDTVILACGGFEGNPEMLARYVGPQAINLRPVARGGHYNKGEGIRMALDIGAAPNGDFGSYHAEPIDPRSGLAEPAIFTFPYGVLVNKDGLRFTDEAPGTVDAHYENVTRRIYQQRDGIAWLIVDARIEDVPNWQKGSRTDQPPVRADSIEALADAIGVPRATLADSIARYNAACGTGEFMPLARDGLATHGLIPPKSNWARPIDRAPYLAWPIISANVFTFGGLKVDRNARVLDQDGRAIDGLYAAGETMGLYYRTYTGSTSVLRGAVFGRQAALHASAGA</sequence>
<dbReference type="Gene3D" id="3.90.700.10">
    <property type="entry name" value="Succinate dehydrogenase/fumarate reductase flavoprotein, catalytic domain"/>
    <property type="match status" value="1"/>
</dbReference>
<dbReference type="GO" id="GO:0016491">
    <property type="term" value="F:oxidoreductase activity"/>
    <property type="evidence" value="ECO:0007669"/>
    <property type="project" value="UniProtKB-KW"/>
</dbReference>
<keyword evidence="5" id="KW-1133">Transmembrane helix</keyword>
<dbReference type="PANTHER" id="PTHR43400">
    <property type="entry name" value="FUMARATE REDUCTASE"/>
    <property type="match status" value="1"/>
</dbReference>
<evidence type="ECO:0000259" key="6">
    <source>
        <dbReference type="Pfam" id="PF00890"/>
    </source>
</evidence>
<keyword evidence="5" id="KW-0472">Membrane</keyword>
<keyword evidence="3" id="KW-0274">FAD</keyword>
<dbReference type="PANTHER" id="PTHR43400:SF7">
    <property type="entry name" value="FAD-DEPENDENT OXIDOREDUCTASE 2 FAD BINDING DOMAIN-CONTAINING PROTEIN"/>
    <property type="match status" value="1"/>
</dbReference>
<keyword evidence="8" id="KW-1185">Reference proteome</keyword>
<dbReference type="InterPro" id="IPR003953">
    <property type="entry name" value="FAD-dep_OxRdtase_2_FAD-bd"/>
</dbReference>
<dbReference type="InterPro" id="IPR036188">
    <property type="entry name" value="FAD/NAD-bd_sf"/>
</dbReference>
<feature type="transmembrane region" description="Helical" evidence="5">
    <location>
        <begin position="12"/>
        <end position="32"/>
    </location>
</feature>
<evidence type="ECO:0000256" key="5">
    <source>
        <dbReference type="SAM" id="Phobius"/>
    </source>
</evidence>
<dbReference type="PATRIC" id="fig|56193.3.peg.1889"/>
<dbReference type="Pfam" id="PF00890">
    <property type="entry name" value="FAD_binding_2"/>
    <property type="match status" value="1"/>
</dbReference>
<dbReference type="Proteomes" id="UP000033874">
    <property type="component" value="Unassembled WGS sequence"/>
</dbReference>
<evidence type="ECO:0000256" key="4">
    <source>
        <dbReference type="ARBA" id="ARBA00023002"/>
    </source>
</evidence>
<organism evidence="7 8">
    <name type="scientific">Sphingobium chungbukense</name>
    <dbReference type="NCBI Taxonomy" id="56193"/>
    <lineage>
        <taxon>Bacteria</taxon>
        <taxon>Pseudomonadati</taxon>
        <taxon>Pseudomonadota</taxon>
        <taxon>Alphaproteobacteria</taxon>
        <taxon>Sphingomonadales</taxon>
        <taxon>Sphingomonadaceae</taxon>
        <taxon>Sphingobium</taxon>
    </lineage>
</organism>
<dbReference type="SUPFAM" id="SSF56425">
    <property type="entry name" value="Succinate dehydrogenase/fumarate reductase flavoprotein, catalytic domain"/>
    <property type="match status" value="1"/>
</dbReference>
<accession>A0A0M3AWP0</accession>
<keyword evidence="5" id="KW-0812">Transmembrane</keyword>
<dbReference type="Gene3D" id="3.50.50.60">
    <property type="entry name" value="FAD/NAD(P)-binding domain"/>
    <property type="match status" value="1"/>
</dbReference>
<reference evidence="7 8" key="1">
    <citation type="submission" date="2015-04" db="EMBL/GenBank/DDBJ databases">
        <title>Genome sequence of aromatic hydrocarbons-degrading Sphingobium chungbukense DJ77.</title>
        <authorList>
            <person name="Kim Y.-C."/>
            <person name="Chae J.-C."/>
        </authorList>
    </citation>
    <scope>NUCLEOTIDE SEQUENCE [LARGE SCALE GENOMIC DNA]</scope>
    <source>
        <strain evidence="7 8">DJ77</strain>
    </source>
</reference>
<dbReference type="AlphaFoldDB" id="A0A0M3AWP0"/>
<dbReference type="SUPFAM" id="SSF51905">
    <property type="entry name" value="FAD/NAD(P)-binding domain"/>
    <property type="match status" value="1"/>
</dbReference>
<evidence type="ECO:0000313" key="7">
    <source>
        <dbReference type="EMBL" id="KKW93019.1"/>
    </source>
</evidence>
<dbReference type="EMBL" id="LBIC01000003">
    <property type="protein sequence ID" value="KKW93019.1"/>
    <property type="molecule type" value="Genomic_DNA"/>
</dbReference>
<comment type="caution">
    <text evidence="7">The sequence shown here is derived from an EMBL/GenBank/DDBJ whole genome shotgun (WGS) entry which is preliminary data.</text>
</comment>
<name>A0A0M3AWP0_9SPHN</name>
<dbReference type="PRINTS" id="PR00368">
    <property type="entry name" value="FADPNR"/>
</dbReference>
<gene>
    <name evidence="7" type="ORF">YP76_09110</name>
</gene>
<dbReference type="InterPro" id="IPR050315">
    <property type="entry name" value="FAD-oxidoreductase_2"/>
</dbReference>
<evidence type="ECO:0000256" key="1">
    <source>
        <dbReference type="ARBA" id="ARBA00001974"/>
    </source>
</evidence>
<evidence type="ECO:0000256" key="2">
    <source>
        <dbReference type="ARBA" id="ARBA00022630"/>
    </source>
</evidence>
<dbReference type="STRING" id="56193.YP76_09110"/>
<proteinExistence type="predicted"/>
<evidence type="ECO:0000313" key="8">
    <source>
        <dbReference type="Proteomes" id="UP000033874"/>
    </source>
</evidence>
<keyword evidence="2" id="KW-0285">Flavoprotein</keyword>
<keyword evidence="4" id="KW-0560">Oxidoreductase</keyword>
<dbReference type="InterPro" id="IPR027477">
    <property type="entry name" value="Succ_DH/fumarate_Rdtase_cat_sf"/>
</dbReference>
<protein>
    <submittedName>
        <fullName evidence="7">Fumarate reductase</fullName>
    </submittedName>
</protein>